<accession>A0A0C3PLV6</accession>
<dbReference type="STRING" id="1051891.A0A0C3PLV6"/>
<dbReference type="InterPro" id="IPR040251">
    <property type="entry name" value="SEC31-like"/>
</dbReference>
<reference evidence="5" key="2">
    <citation type="submission" date="2015-01" db="EMBL/GenBank/DDBJ databases">
        <title>Evolutionary Origins and Diversification of the Mycorrhizal Mutualists.</title>
        <authorList>
            <consortium name="DOE Joint Genome Institute"/>
            <consortium name="Mycorrhizal Genomics Consortium"/>
            <person name="Kohler A."/>
            <person name="Kuo A."/>
            <person name="Nagy L.G."/>
            <person name="Floudas D."/>
            <person name="Copeland A."/>
            <person name="Barry K.W."/>
            <person name="Cichocki N."/>
            <person name="Veneault-Fourrey C."/>
            <person name="LaButti K."/>
            <person name="Lindquist E.A."/>
            <person name="Lipzen A."/>
            <person name="Lundell T."/>
            <person name="Morin E."/>
            <person name="Murat C."/>
            <person name="Riley R."/>
            <person name="Ohm R."/>
            <person name="Sun H."/>
            <person name="Tunlid A."/>
            <person name="Henrissat B."/>
            <person name="Grigoriev I.V."/>
            <person name="Hibbett D.S."/>
            <person name="Martin F."/>
        </authorList>
    </citation>
    <scope>NUCLEOTIDE SEQUENCE [LARGE SCALE GENOMIC DNA]</scope>
    <source>
        <strain evidence="5">MUT 4182</strain>
    </source>
</reference>
<dbReference type="AlphaFoldDB" id="A0A0C3PLV6"/>
<evidence type="ECO:0000256" key="2">
    <source>
        <dbReference type="ARBA" id="ARBA00022574"/>
    </source>
</evidence>
<evidence type="ECO:0000256" key="1">
    <source>
        <dbReference type="ARBA" id="ARBA00022448"/>
    </source>
</evidence>
<dbReference type="OrthoDB" id="3254524at2759"/>
<feature type="non-terminal residue" evidence="4">
    <location>
        <position position="1"/>
    </location>
</feature>
<protein>
    <submittedName>
        <fullName evidence="4">Uncharacterized protein</fullName>
    </submittedName>
</protein>
<dbReference type="GO" id="GO:0090110">
    <property type="term" value="P:COPII-coated vesicle cargo loading"/>
    <property type="evidence" value="ECO:0007669"/>
    <property type="project" value="TreeGrafter"/>
</dbReference>
<dbReference type="PANTHER" id="PTHR13923:SF11">
    <property type="entry name" value="SECRETORY 31, ISOFORM D"/>
    <property type="match status" value="1"/>
</dbReference>
<evidence type="ECO:0000256" key="3">
    <source>
        <dbReference type="ARBA" id="ARBA00022737"/>
    </source>
</evidence>
<keyword evidence="2" id="KW-0853">WD repeat</keyword>
<dbReference type="Proteomes" id="UP000054248">
    <property type="component" value="Unassembled WGS sequence"/>
</dbReference>
<sequence>LGDFESAVSLCLSVERYADAILLAVKGGPELLQKTQTAYFTKQTTSLPYLRLYQSIVSNDLDDIVQNADLREWQEIFVILCTFAKVDEFSGLAKQLGQRLEFQGKVVKAADPQNSQVLAKEYRRNATLCYLAAGKLEQIVHIWIEEMKEEEAATVASGDEQHGISRYTSHAMALQTFIEKVAVFRGATKYVDAEL</sequence>
<keyword evidence="1" id="KW-0813">Transport</keyword>
<dbReference type="GO" id="GO:0007029">
    <property type="term" value="P:endoplasmic reticulum organization"/>
    <property type="evidence" value="ECO:0007669"/>
    <property type="project" value="TreeGrafter"/>
</dbReference>
<dbReference type="Gene3D" id="1.25.40.980">
    <property type="match status" value="1"/>
</dbReference>
<name>A0A0C3PLV6_9AGAM</name>
<keyword evidence="5" id="KW-1185">Reference proteome</keyword>
<evidence type="ECO:0000313" key="4">
    <source>
        <dbReference type="EMBL" id="KIO15285.1"/>
    </source>
</evidence>
<dbReference type="EMBL" id="KN824266">
    <property type="protein sequence ID" value="KIO15285.1"/>
    <property type="molecule type" value="Genomic_DNA"/>
</dbReference>
<dbReference type="HOGENOM" id="CLU_083220_0_0_1"/>
<gene>
    <name evidence="4" type="ORF">M407DRAFT_62108</name>
</gene>
<dbReference type="GO" id="GO:0030127">
    <property type="term" value="C:COPII vesicle coat"/>
    <property type="evidence" value="ECO:0007669"/>
    <property type="project" value="TreeGrafter"/>
</dbReference>
<dbReference type="PANTHER" id="PTHR13923">
    <property type="entry name" value="SEC31-RELATED PROTEIN"/>
    <property type="match status" value="1"/>
</dbReference>
<dbReference type="GO" id="GO:0070971">
    <property type="term" value="C:endoplasmic reticulum exit site"/>
    <property type="evidence" value="ECO:0007669"/>
    <property type="project" value="TreeGrafter"/>
</dbReference>
<dbReference type="GO" id="GO:0005198">
    <property type="term" value="F:structural molecule activity"/>
    <property type="evidence" value="ECO:0007669"/>
    <property type="project" value="TreeGrafter"/>
</dbReference>
<reference evidence="4 5" key="1">
    <citation type="submission" date="2014-04" db="EMBL/GenBank/DDBJ databases">
        <authorList>
            <consortium name="DOE Joint Genome Institute"/>
            <person name="Kuo A."/>
            <person name="Girlanda M."/>
            <person name="Perotto S."/>
            <person name="Kohler A."/>
            <person name="Nagy L.G."/>
            <person name="Floudas D."/>
            <person name="Copeland A."/>
            <person name="Barry K.W."/>
            <person name="Cichocki N."/>
            <person name="Veneault-Fourrey C."/>
            <person name="LaButti K."/>
            <person name="Lindquist E.A."/>
            <person name="Lipzen A."/>
            <person name="Lundell T."/>
            <person name="Morin E."/>
            <person name="Murat C."/>
            <person name="Sun H."/>
            <person name="Tunlid A."/>
            <person name="Henrissat B."/>
            <person name="Grigoriev I.V."/>
            <person name="Hibbett D.S."/>
            <person name="Martin F."/>
            <person name="Nordberg H.P."/>
            <person name="Cantor M.N."/>
            <person name="Hua S.X."/>
        </authorList>
    </citation>
    <scope>NUCLEOTIDE SEQUENCE [LARGE SCALE GENOMIC DNA]</scope>
    <source>
        <strain evidence="4 5">MUT 4182</strain>
    </source>
</reference>
<keyword evidence="3" id="KW-0677">Repeat</keyword>
<feature type="non-terminal residue" evidence="4">
    <location>
        <position position="195"/>
    </location>
</feature>
<organism evidence="4 5">
    <name type="scientific">Tulasnella calospora MUT 4182</name>
    <dbReference type="NCBI Taxonomy" id="1051891"/>
    <lineage>
        <taxon>Eukaryota</taxon>
        <taxon>Fungi</taxon>
        <taxon>Dikarya</taxon>
        <taxon>Basidiomycota</taxon>
        <taxon>Agaricomycotina</taxon>
        <taxon>Agaricomycetes</taxon>
        <taxon>Cantharellales</taxon>
        <taxon>Tulasnellaceae</taxon>
        <taxon>Tulasnella</taxon>
    </lineage>
</organism>
<proteinExistence type="predicted"/>
<evidence type="ECO:0000313" key="5">
    <source>
        <dbReference type="Proteomes" id="UP000054248"/>
    </source>
</evidence>